<proteinExistence type="predicted"/>
<evidence type="ECO:0000313" key="1">
    <source>
        <dbReference type="EMBL" id="ABE64659.1"/>
    </source>
</evidence>
<keyword evidence="2" id="KW-1185">Reference proteome</keyword>
<protein>
    <submittedName>
        <fullName evidence="1">Uncharacterized protein</fullName>
    </submittedName>
</protein>
<dbReference type="Proteomes" id="UP000001953">
    <property type="component" value="Chromosome"/>
</dbReference>
<accession>Q1QGI8</accession>
<dbReference type="KEGG" id="nha:Nham_3987"/>
<name>Q1QGI8_NITHX</name>
<dbReference type="AlphaFoldDB" id="Q1QGI8"/>
<sequence length="60" mass="6791">MTDWSRRFNAPVKTPDGKTLRTLKDAAEYVLALPPKVQAEPAWQRAARELKNAAELDPAW</sequence>
<organism evidence="1 2">
    <name type="scientific">Nitrobacter hamburgensis (strain DSM 10229 / NCIMB 13809 / X14)</name>
    <dbReference type="NCBI Taxonomy" id="323097"/>
    <lineage>
        <taxon>Bacteria</taxon>
        <taxon>Pseudomonadati</taxon>
        <taxon>Pseudomonadota</taxon>
        <taxon>Alphaproteobacteria</taxon>
        <taxon>Hyphomicrobiales</taxon>
        <taxon>Nitrobacteraceae</taxon>
        <taxon>Nitrobacter</taxon>
    </lineage>
</organism>
<dbReference type="HOGENOM" id="CLU_182805_1_0_5"/>
<dbReference type="OrthoDB" id="8451632at2"/>
<dbReference type="RefSeq" id="WP_011512288.1">
    <property type="nucleotide sequence ID" value="NC_007964.1"/>
</dbReference>
<gene>
    <name evidence="1" type="ordered locus">Nham_3987</name>
</gene>
<evidence type="ECO:0000313" key="2">
    <source>
        <dbReference type="Proteomes" id="UP000001953"/>
    </source>
</evidence>
<reference evidence="1 2" key="1">
    <citation type="submission" date="2006-03" db="EMBL/GenBank/DDBJ databases">
        <title>Complete sequence of chromosome of Nitrobacter hamburgensis X14.</title>
        <authorList>
            <consortium name="US DOE Joint Genome Institute"/>
            <person name="Copeland A."/>
            <person name="Lucas S."/>
            <person name="Lapidus A."/>
            <person name="Barry K."/>
            <person name="Detter J.C."/>
            <person name="Glavina del Rio T."/>
            <person name="Hammon N."/>
            <person name="Israni S."/>
            <person name="Dalin E."/>
            <person name="Tice H."/>
            <person name="Pitluck S."/>
            <person name="Chain P."/>
            <person name="Malfatti S."/>
            <person name="Shin M."/>
            <person name="Vergez L."/>
            <person name="Schmutz J."/>
            <person name="Larimer F."/>
            <person name="Land M."/>
            <person name="Hauser L."/>
            <person name="Kyrpides N."/>
            <person name="Ivanova N."/>
            <person name="Ward B."/>
            <person name="Arp D."/>
            <person name="Klotz M."/>
            <person name="Stein L."/>
            <person name="O'Mullan G."/>
            <person name="Starkenburg S."/>
            <person name="Sayavedra L."/>
            <person name="Poret-Peterson A.T."/>
            <person name="Gentry M.E."/>
            <person name="Bruce D."/>
            <person name="Richardson P."/>
        </authorList>
    </citation>
    <scope>NUCLEOTIDE SEQUENCE [LARGE SCALE GENOMIC DNA]</scope>
    <source>
        <strain evidence="2">DSM 10229 / NCIMB 13809 / X14</strain>
    </source>
</reference>
<dbReference type="EMBL" id="CP000319">
    <property type="protein sequence ID" value="ABE64659.1"/>
    <property type="molecule type" value="Genomic_DNA"/>
</dbReference>